<dbReference type="STRING" id="420662.Mpe_A1697"/>
<keyword evidence="5" id="KW-1133">Transmembrane helix</keyword>
<dbReference type="InterPro" id="IPR003660">
    <property type="entry name" value="HAMP_dom"/>
</dbReference>
<evidence type="ECO:0000259" key="6">
    <source>
        <dbReference type="PROSITE" id="PS50111"/>
    </source>
</evidence>
<dbReference type="Gene3D" id="1.10.287.950">
    <property type="entry name" value="Methyl-accepting chemotaxis protein"/>
    <property type="match status" value="1"/>
</dbReference>
<keyword evidence="2" id="KW-0488">Methylation</keyword>
<dbReference type="CDD" id="cd11386">
    <property type="entry name" value="MCP_signal"/>
    <property type="match status" value="1"/>
</dbReference>
<organism evidence="8 9">
    <name type="scientific">Methylibium petroleiphilum (strain ATCC BAA-1232 / LMG 22953 / PM1)</name>
    <dbReference type="NCBI Taxonomy" id="420662"/>
    <lineage>
        <taxon>Bacteria</taxon>
        <taxon>Pseudomonadati</taxon>
        <taxon>Pseudomonadota</taxon>
        <taxon>Betaproteobacteria</taxon>
        <taxon>Burkholderiales</taxon>
        <taxon>Sphaerotilaceae</taxon>
        <taxon>Methylibium</taxon>
    </lineage>
</organism>
<dbReference type="Proteomes" id="UP000000366">
    <property type="component" value="Chromosome"/>
</dbReference>
<comment type="similarity">
    <text evidence="3">Belongs to the methyl-accepting chemotaxis (MCP) protein family.</text>
</comment>
<feature type="transmembrane region" description="Helical" evidence="5">
    <location>
        <begin position="35"/>
        <end position="57"/>
    </location>
</feature>
<dbReference type="SMART" id="SM00304">
    <property type="entry name" value="HAMP"/>
    <property type="match status" value="1"/>
</dbReference>
<dbReference type="InterPro" id="IPR004090">
    <property type="entry name" value="Chemotax_Me-accpt_rcpt"/>
</dbReference>
<dbReference type="GO" id="GO:0007165">
    <property type="term" value="P:signal transduction"/>
    <property type="evidence" value="ECO:0007669"/>
    <property type="project" value="UniProtKB-KW"/>
</dbReference>
<dbReference type="GO" id="GO:0004888">
    <property type="term" value="F:transmembrane signaling receptor activity"/>
    <property type="evidence" value="ECO:0007669"/>
    <property type="project" value="InterPro"/>
</dbReference>
<evidence type="ECO:0000256" key="5">
    <source>
        <dbReference type="SAM" id="Phobius"/>
    </source>
</evidence>
<dbReference type="Pfam" id="PF00015">
    <property type="entry name" value="MCPsignal"/>
    <property type="match status" value="1"/>
</dbReference>
<dbReference type="InterPro" id="IPR004089">
    <property type="entry name" value="MCPsignal_dom"/>
</dbReference>
<keyword evidence="5" id="KW-0812">Transmembrane</keyword>
<keyword evidence="5" id="KW-0472">Membrane</keyword>
<evidence type="ECO:0000256" key="1">
    <source>
        <dbReference type="ARBA" id="ARBA00004370"/>
    </source>
</evidence>
<dbReference type="PANTHER" id="PTHR43531">
    <property type="entry name" value="PROTEIN ICFG"/>
    <property type="match status" value="1"/>
</dbReference>
<evidence type="ECO:0000259" key="7">
    <source>
        <dbReference type="PROSITE" id="PS50885"/>
    </source>
</evidence>
<feature type="domain" description="HAMP" evidence="7">
    <location>
        <begin position="234"/>
        <end position="286"/>
    </location>
</feature>
<dbReference type="PANTHER" id="PTHR43531:SF14">
    <property type="entry name" value="METHYL-ACCEPTING CHEMOTAXIS PROTEIN I-RELATED"/>
    <property type="match status" value="1"/>
</dbReference>
<dbReference type="InterPro" id="IPR047347">
    <property type="entry name" value="YvaQ-like_sensor"/>
</dbReference>
<feature type="domain" description="Methyl-accepting transducer" evidence="6">
    <location>
        <begin position="291"/>
        <end position="520"/>
    </location>
</feature>
<dbReference type="EMBL" id="CP000555">
    <property type="protein sequence ID" value="ABM94657.1"/>
    <property type="molecule type" value="Genomic_DNA"/>
</dbReference>
<dbReference type="eggNOG" id="COG0840">
    <property type="taxonomic scope" value="Bacteria"/>
</dbReference>
<dbReference type="FunFam" id="1.10.287.950:FF:000001">
    <property type="entry name" value="Methyl-accepting chemotaxis sensory transducer"/>
    <property type="match status" value="1"/>
</dbReference>
<dbReference type="CDD" id="cd06225">
    <property type="entry name" value="HAMP"/>
    <property type="match status" value="1"/>
</dbReference>
<comment type="subcellular location">
    <subcellularLocation>
        <location evidence="1">Membrane</location>
    </subcellularLocation>
</comment>
<evidence type="ECO:0000313" key="8">
    <source>
        <dbReference type="EMBL" id="ABM94657.1"/>
    </source>
</evidence>
<name>A2SGG8_METPP</name>
<accession>A2SGG8</accession>
<dbReference type="InterPro" id="IPR051310">
    <property type="entry name" value="MCP_chemotaxis"/>
</dbReference>
<dbReference type="PRINTS" id="PR00260">
    <property type="entry name" value="CHEMTRNSDUCR"/>
</dbReference>
<dbReference type="PROSITE" id="PS50111">
    <property type="entry name" value="CHEMOTAXIS_TRANSDUC_2"/>
    <property type="match status" value="1"/>
</dbReference>
<dbReference type="Pfam" id="PF12729">
    <property type="entry name" value="4HB_MCP_1"/>
    <property type="match status" value="1"/>
</dbReference>
<dbReference type="InterPro" id="IPR024478">
    <property type="entry name" value="HlyB_4HB_MCP"/>
</dbReference>
<dbReference type="PROSITE" id="PS50885">
    <property type="entry name" value="HAMP"/>
    <property type="match status" value="1"/>
</dbReference>
<keyword evidence="4" id="KW-0807">Transducer</keyword>
<protein>
    <submittedName>
        <fullName evidence="8">Methyl-accepting chemotaxis protein</fullName>
    </submittedName>
</protein>
<dbReference type="AlphaFoldDB" id="A2SGG8"/>
<gene>
    <name evidence="8" type="primary">mcp</name>
    <name evidence="8" type="ordered locus">Mpe_A1697</name>
</gene>
<dbReference type="CDD" id="cd19411">
    <property type="entry name" value="MCP2201-like_sensor"/>
    <property type="match status" value="1"/>
</dbReference>
<reference evidence="8 9" key="1">
    <citation type="journal article" date="2007" name="J. Bacteriol.">
        <title>Whole-genome analysis of the methyl tert-butyl ether-degrading beta-proteobacterium Methylibium petroleiphilum PM1.</title>
        <authorList>
            <person name="Kane S.R."/>
            <person name="Chakicherla A.Y."/>
            <person name="Chain P.S.G."/>
            <person name="Schmidt R."/>
            <person name="Shin M.W."/>
            <person name="Legler T.C."/>
            <person name="Scow K.M."/>
            <person name="Larimer F.W."/>
            <person name="Lucas S.M."/>
            <person name="Richardson P.M."/>
            <person name="Hristova K.R."/>
        </authorList>
    </citation>
    <scope>NUCLEOTIDE SEQUENCE [LARGE SCALE GENOMIC DNA]</scope>
    <source>
        <strain evidence="9">ATCC BAA-1232 / LMG 22953 / PM1</strain>
    </source>
</reference>
<sequence length="541" mass="56762">MPTRRRRVANESEPAAPKEGATMNWIQRLTIARRIGVGFGTLLVLAAVMAGLALLALQRTGDAVDRIVQGEWVKAGAAASIDTLTRANARRTMELFFVEGSAAAAVRERIAANRQGIDEAMATLERLVTLPDGREKLAAMKTARVAYVTAFSEVDRLLKAGQREAAQAQLLGSTLPALDALQQRVLDMSQFQARLARETGAEVAARIHQALIGLGVLGLGMLAAAAGLGTWLARAIARPIEQAVAVAERVASGELGHRLESRQGGEPGRLMHALAQMDQILTRLVGRVREASESIATGSSQIATGTTDLSQRTEEQASNLQQTAASMEQLAGTVRHSADAARSASSLAQQARDEAAQGGELMQTVGQTMQRISEASRRIGEINAVIDGIAFQTNILALNAAVEAARAGEHGRGFAVVASEVRALAQRSAEAARSIKELVAGSVESVSHGQASVAQATQQIDAIVARVRSVSDTVAQISGAADEQSRGIEQVNQAVTQLDQVTQQNAALVEESAAASDSLKHQAEQMVAAVGVFRVGAAVAA</sequence>
<dbReference type="SMART" id="SM00283">
    <property type="entry name" value="MA"/>
    <property type="match status" value="1"/>
</dbReference>
<dbReference type="GO" id="GO:0005886">
    <property type="term" value="C:plasma membrane"/>
    <property type="evidence" value="ECO:0007669"/>
    <property type="project" value="TreeGrafter"/>
</dbReference>
<proteinExistence type="inferred from homology"/>
<dbReference type="Pfam" id="PF00672">
    <property type="entry name" value="HAMP"/>
    <property type="match status" value="1"/>
</dbReference>
<evidence type="ECO:0000256" key="3">
    <source>
        <dbReference type="ARBA" id="ARBA00029447"/>
    </source>
</evidence>
<evidence type="ECO:0000256" key="2">
    <source>
        <dbReference type="ARBA" id="ARBA00022481"/>
    </source>
</evidence>
<evidence type="ECO:0000256" key="4">
    <source>
        <dbReference type="PROSITE-ProRule" id="PRU00284"/>
    </source>
</evidence>
<evidence type="ECO:0000313" key="9">
    <source>
        <dbReference type="Proteomes" id="UP000000366"/>
    </source>
</evidence>
<dbReference type="HOGENOM" id="CLU_000445_107_16_4"/>
<keyword evidence="9" id="KW-1185">Reference proteome</keyword>
<dbReference type="KEGG" id="mpt:Mpe_A1697"/>
<dbReference type="SUPFAM" id="SSF58104">
    <property type="entry name" value="Methyl-accepting chemotaxis protein (MCP) signaling domain"/>
    <property type="match status" value="1"/>
</dbReference>
<dbReference type="GO" id="GO:0006935">
    <property type="term" value="P:chemotaxis"/>
    <property type="evidence" value="ECO:0007669"/>
    <property type="project" value="InterPro"/>
</dbReference>